<dbReference type="Gramene" id="OMO58834">
    <property type="protein sequence ID" value="OMO58834"/>
    <property type="gene ID" value="CCACVL1_25326"/>
</dbReference>
<dbReference type="Proteomes" id="UP000188268">
    <property type="component" value="Unassembled WGS sequence"/>
</dbReference>
<accession>A0A1R3GL59</accession>
<evidence type="ECO:0000313" key="3">
    <source>
        <dbReference type="Proteomes" id="UP000188268"/>
    </source>
</evidence>
<reference evidence="2 3" key="1">
    <citation type="submission" date="2013-09" db="EMBL/GenBank/DDBJ databases">
        <title>Corchorus capsularis genome sequencing.</title>
        <authorList>
            <person name="Alam M."/>
            <person name="Haque M.S."/>
            <person name="Islam M.S."/>
            <person name="Emdad E.M."/>
            <person name="Islam M.M."/>
            <person name="Ahmed B."/>
            <person name="Halim A."/>
            <person name="Hossen Q.M.M."/>
            <person name="Hossain M.Z."/>
            <person name="Ahmed R."/>
            <person name="Khan M.M."/>
            <person name="Islam R."/>
            <person name="Rashid M.M."/>
            <person name="Khan S.A."/>
            <person name="Rahman M.S."/>
            <person name="Alam M."/>
        </authorList>
    </citation>
    <scope>NUCLEOTIDE SEQUENCE [LARGE SCALE GENOMIC DNA]</scope>
    <source>
        <strain evidence="3">cv. CVL-1</strain>
        <tissue evidence="2">Whole seedling</tissue>
    </source>
</reference>
<evidence type="ECO:0000313" key="2">
    <source>
        <dbReference type="EMBL" id="OMO58834.1"/>
    </source>
</evidence>
<dbReference type="AlphaFoldDB" id="A0A1R3GL59"/>
<protein>
    <submittedName>
        <fullName evidence="2">Uncharacterized protein</fullName>
    </submittedName>
</protein>
<sequence length="76" mass="8546">LSSTVDNLENLPLPSSVSSVTKRSNHDLSSSLGKRLNPIMMTQIFFLLFLRLDPSDRTHQLAPINGSIFEFLIVFQ</sequence>
<dbReference type="EMBL" id="AWWV01014087">
    <property type="protein sequence ID" value="OMO58834.1"/>
    <property type="molecule type" value="Genomic_DNA"/>
</dbReference>
<organism evidence="2 3">
    <name type="scientific">Corchorus capsularis</name>
    <name type="common">Jute</name>
    <dbReference type="NCBI Taxonomy" id="210143"/>
    <lineage>
        <taxon>Eukaryota</taxon>
        <taxon>Viridiplantae</taxon>
        <taxon>Streptophyta</taxon>
        <taxon>Embryophyta</taxon>
        <taxon>Tracheophyta</taxon>
        <taxon>Spermatophyta</taxon>
        <taxon>Magnoliopsida</taxon>
        <taxon>eudicotyledons</taxon>
        <taxon>Gunneridae</taxon>
        <taxon>Pentapetalae</taxon>
        <taxon>rosids</taxon>
        <taxon>malvids</taxon>
        <taxon>Malvales</taxon>
        <taxon>Malvaceae</taxon>
        <taxon>Grewioideae</taxon>
        <taxon>Apeibeae</taxon>
        <taxon>Corchorus</taxon>
    </lineage>
</organism>
<gene>
    <name evidence="2" type="ORF">CCACVL1_25326</name>
</gene>
<keyword evidence="3" id="KW-1185">Reference proteome</keyword>
<comment type="caution">
    <text evidence="2">The sequence shown here is derived from an EMBL/GenBank/DDBJ whole genome shotgun (WGS) entry which is preliminary data.</text>
</comment>
<feature type="non-terminal residue" evidence="2">
    <location>
        <position position="1"/>
    </location>
</feature>
<name>A0A1R3GL59_COCAP</name>
<proteinExistence type="predicted"/>
<feature type="region of interest" description="Disordered" evidence="1">
    <location>
        <begin position="1"/>
        <end position="32"/>
    </location>
</feature>
<evidence type="ECO:0000256" key="1">
    <source>
        <dbReference type="SAM" id="MobiDB-lite"/>
    </source>
</evidence>
<feature type="non-terminal residue" evidence="2">
    <location>
        <position position="76"/>
    </location>
</feature>